<dbReference type="AlphaFoldDB" id="A0A5B0QR95"/>
<proteinExistence type="predicted"/>
<organism evidence="3 4">
    <name type="scientific">Puccinia graminis f. sp. tritici</name>
    <dbReference type="NCBI Taxonomy" id="56615"/>
    <lineage>
        <taxon>Eukaryota</taxon>
        <taxon>Fungi</taxon>
        <taxon>Dikarya</taxon>
        <taxon>Basidiomycota</taxon>
        <taxon>Pucciniomycotina</taxon>
        <taxon>Pucciniomycetes</taxon>
        <taxon>Pucciniales</taxon>
        <taxon>Pucciniaceae</taxon>
        <taxon>Puccinia</taxon>
    </lineage>
</organism>
<comment type="caution">
    <text evidence="3">The sequence shown here is derived from an EMBL/GenBank/DDBJ whole genome shotgun (WGS) entry which is preliminary data.</text>
</comment>
<feature type="chain" id="PRO_5023058190" evidence="1">
    <location>
        <begin position="20"/>
        <end position="92"/>
    </location>
</feature>
<accession>A0A5B0QR95</accession>
<sequence>MILLQTLSRVHVAATLCLAQIIGSTARSSWLEQQHPIGSGLEVFSGPCLGNPNFHTSIPPRELAILDRVDLSSSSLLAGYFILFRREQLSKP</sequence>
<dbReference type="Pfam" id="PF26127">
    <property type="entry name" value="12TM_Mok13"/>
    <property type="match status" value="1"/>
</dbReference>
<reference evidence="3 4" key="1">
    <citation type="submission" date="2019-05" db="EMBL/GenBank/DDBJ databases">
        <title>Emergence of the Ug99 lineage of the wheat stem rust pathogen through somatic hybridization.</title>
        <authorList>
            <person name="Li F."/>
            <person name="Upadhyaya N.M."/>
            <person name="Sperschneider J."/>
            <person name="Matny O."/>
            <person name="Nguyen-Phuc H."/>
            <person name="Mago R."/>
            <person name="Raley C."/>
            <person name="Miller M.E."/>
            <person name="Silverstein K.A.T."/>
            <person name="Henningsen E."/>
            <person name="Hirsch C.D."/>
            <person name="Visser B."/>
            <person name="Pretorius Z.A."/>
            <person name="Steffenson B.J."/>
            <person name="Schwessinger B."/>
            <person name="Dodds P.N."/>
            <person name="Figueroa M."/>
        </authorList>
    </citation>
    <scope>NUCLEOTIDE SEQUENCE [LARGE SCALE GENOMIC DNA]</scope>
    <source>
        <strain evidence="3 4">Ug99</strain>
    </source>
</reference>
<keyword evidence="1" id="KW-0732">Signal</keyword>
<evidence type="ECO:0000313" key="3">
    <source>
        <dbReference type="EMBL" id="KAA1115806.1"/>
    </source>
</evidence>
<evidence type="ECO:0000259" key="2">
    <source>
        <dbReference type="Pfam" id="PF26127"/>
    </source>
</evidence>
<evidence type="ECO:0000256" key="1">
    <source>
        <dbReference type="SAM" id="SignalP"/>
    </source>
</evidence>
<dbReference type="Proteomes" id="UP000325313">
    <property type="component" value="Unassembled WGS sequence"/>
</dbReference>
<name>A0A5B0QR95_PUCGR</name>
<evidence type="ECO:0000313" key="4">
    <source>
        <dbReference type="Proteomes" id="UP000325313"/>
    </source>
</evidence>
<feature type="signal peptide" evidence="1">
    <location>
        <begin position="1"/>
        <end position="19"/>
    </location>
</feature>
<feature type="domain" description="Cell wall alpha-1,3-glucan synthase Mok11-14/Ags1-like transmembrane" evidence="2">
    <location>
        <begin position="1"/>
        <end position="89"/>
    </location>
</feature>
<gene>
    <name evidence="3" type="primary">AGS1_12</name>
    <name evidence="3" type="ORF">PGTUg99_033064</name>
</gene>
<dbReference type="InterPro" id="IPR058654">
    <property type="entry name" value="Mok11-14/Ags1-like_TM"/>
</dbReference>
<protein>
    <submittedName>
        <fullName evidence="3">Cell wall alpha-1,3-glucan synthase ags1</fullName>
    </submittedName>
</protein>
<dbReference type="EMBL" id="VDEP01000272">
    <property type="protein sequence ID" value="KAA1115806.1"/>
    <property type="molecule type" value="Genomic_DNA"/>
</dbReference>